<organism evidence="3 4">
    <name type="scientific">Hevea brasiliensis</name>
    <name type="common">Para rubber tree</name>
    <name type="synonym">Siphonia brasiliensis</name>
    <dbReference type="NCBI Taxonomy" id="3981"/>
    <lineage>
        <taxon>Eukaryota</taxon>
        <taxon>Viridiplantae</taxon>
        <taxon>Streptophyta</taxon>
        <taxon>Embryophyta</taxon>
        <taxon>Tracheophyta</taxon>
        <taxon>Spermatophyta</taxon>
        <taxon>Magnoliopsida</taxon>
        <taxon>eudicotyledons</taxon>
        <taxon>Gunneridae</taxon>
        <taxon>Pentapetalae</taxon>
        <taxon>rosids</taxon>
        <taxon>fabids</taxon>
        <taxon>Malpighiales</taxon>
        <taxon>Euphorbiaceae</taxon>
        <taxon>Crotonoideae</taxon>
        <taxon>Micrandreae</taxon>
        <taxon>Hevea</taxon>
    </lineage>
</organism>
<sequence>MEETGDLVDQGEICNSIILEEEDSAKKSEAQKDDVEDSPKNSSLKKDDAVEKEDAKLATEPRNKSLRPVHKEVEKADFDETVKHLNKEENDIQEIHTVSTEDEREDEVSLTI</sequence>
<name>A0A6A6M6J2_HEVBR</name>
<comment type="caution">
    <text evidence="3">The sequence shown here is derived from an EMBL/GenBank/DDBJ whole genome shotgun (WGS) entry which is preliminary data.</text>
</comment>
<evidence type="ECO:0000313" key="3">
    <source>
        <dbReference type="EMBL" id="KAF2308477.1"/>
    </source>
</evidence>
<dbReference type="AlphaFoldDB" id="A0A6A6M6J2"/>
<keyword evidence="4" id="KW-1185">Reference proteome</keyword>
<dbReference type="EMBL" id="JAAGAX010000007">
    <property type="protein sequence ID" value="KAF2308477.1"/>
    <property type="molecule type" value="Genomic_DNA"/>
</dbReference>
<evidence type="ECO:0000313" key="4">
    <source>
        <dbReference type="Proteomes" id="UP000467840"/>
    </source>
</evidence>
<reference evidence="3 4" key="1">
    <citation type="journal article" date="2020" name="Mol. Plant">
        <title>The Chromosome-Based Rubber Tree Genome Provides New Insights into Spurge Genome Evolution and Rubber Biosynthesis.</title>
        <authorList>
            <person name="Liu J."/>
            <person name="Shi C."/>
            <person name="Shi C.C."/>
            <person name="Li W."/>
            <person name="Zhang Q.J."/>
            <person name="Zhang Y."/>
            <person name="Li K."/>
            <person name="Lu H.F."/>
            <person name="Shi C."/>
            <person name="Zhu S.T."/>
            <person name="Xiao Z.Y."/>
            <person name="Nan H."/>
            <person name="Yue Y."/>
            <person name="Zhu X.G."/>
            <person name="Wu Y."/>
            <person name="Hong X.N."/>
            <person name="Fan G.Y."/>
            <person name="Tong Y."/>
            <person name="Zhang D."/>
            <person name="Mao C.L."/>
            <person name="Liu Y.L."/>
            <person name="Hao S.J."/>
            <person name="Liu W.Q."/>
            <person name="Lv M.Q."/>
            <person name="Zhang H.B."/>
            <person name="Liu Y."/>
            <person name="Hu-Tang G.R."/>
            <person name="Wang J.P."/>
            <person name="Wang J.H."/>
            <person name="Sun Y.H."/>
            <person name="Ni S.B."/>
            <person name="Chen W.B."/>
            <person name="Zhang X.C."/>
            <person name="Jiao Y.N."/>
            <person name="Eichler E.E."/>
            <person name="Li G.H."/>
            <person name="Liu X."/>
            <person name="Gao L.Z."/>
        </authorList>
    </citation>
    <scope>NUCLEOTIDE SEQUENCE [LARGE SCALE GENOMIC DNA]</scope>
    <source>
        <strain evidence="4">cv. GT1</strain>
        <tissue evidence="3">Leaf</tissue>
    </source>
</reference>
<accession>A0A6A6M6J2</accession>
<proteinExistence type="predicted"/>
<evidence type="ECO:0000256" key="1">
    <source>
        <dbReference type="SAM" id="MobiDB-lite"/>
    </source>
</evidence>
<evidence type="ECO:0000313" key="2">
    <source>
        <dbReference type="EMBL" id="KAF2308469.1"/>
    </source>
</evidence>
<feature type="region of interest" description="Disordered" evidence="1">
    <location>
        <begin position="20"/>
        <end position="70"/>
    </location>
</feature>
<gene>
    <name evidence="2" type="ORF">GH714_009847</name>
    <name evidence="3" type="ORF">GH714_009885</name>
</gene>
<protein>
    <submittedName>
        <fullName evidence="3">Uncharacterized protein</fullName>
    </submittedName>
</protein>
<feature type="compositionally biased region" description="Basic and acidic residues" evidence="1">
    <location>
        <begin position="24"/>
        <end position="70"/>
    </location>
</feature>
<dbReference type="Proteomes" id="UP000467840">
    <property type="component" value="Chromosome 17"/>
</dbReference>
<dbReference type="EMBL" id="JAAGAX010000007">
    <property type="protein sequence ID" value="KAF2308469.1"/>
    <property type="molecule type" value="Genomic_DNA"/>
</dbReference>